<protein>
    <submittedName>
        <fullName evidence="2">Uncharacterized protein</fullName>
    </submittedName>
</protein>
<keyword evidence="3" id="KW-1185">Reference proteome</keyword>
<dbReference type="EMBL" id="SFCI01001594">
    <property type="protein sequence ID" value="TFY75390.1"/>
    <property type="molecule type" value="Genomic_DNA"/>
</dbReference>
<dbReference type="Proteomes" id="UP000298061">
    <property type="component" value="Unassembled WGS sequence"/>
</dbReference>
<name>A0A4Y9ZMA9_9AGAM</name>
<sequence>MATTAAAMPVSAFRSRPAISSPLANPSPQSKPSFQPLPKRAGSFPASQRLRPFPSIAQTLSPASPAGRDVKAKKGPKLIEPPKGYAGGTFVLNLTQAELSRQD</sequence>
<feature type="compositionally biased region" description="Polar residues" evidence="1">
    <location>
        <begin position="22"/>
        <end position="33"/>
    </location>
</feature>
<dbReference type="OrthoDB" id="3255301at2759"/>
<reference evidence="2 3" key="1">
    <citation type="submission" date="2019-02" db="EMBL/GenBank/DDBJ databases">
        <title>Genome sequencing of the rare red list fungi Hericium alpestre (H. flagellum).</title>
        <authorList>
            <person name="Buettner E."/>
            <person name="Kellner H."/>
        </authorList>
    </citation>
    <scope>NUCLEOTIDE SEQUENCE [LARGE SCALE GENOMIC DNA]</scope>
    <source>
        <strain evidence="2 3">DSM 108284</strain>
    </source>
</reference>
<comment type="caution">
    <text evidence="2">The sequence shown here is derived from an EMBL/GenBank/DDBJ whole genome shotgun (WGS) entry which is preliminary data.</text>
</comment>
<dbReference type="AlphaFoldDB" id="A0A4Y9ZMA9"/>
<feature type="region of interest" description="Disordered" evidence="1">
    <location>
        <begin position="1"/>
        <end position="82"/>
    </location>
</feature>
<gene>
    <name evidence="2" type="ORF">EWM64_g8623</name>
</gene>
<accession>A0A4Y9ZMA9</accession>
<evidence type="ECO:0000313" key="2">
    <source>
        <dbReference type="EMBL" id="TFY75390.1"/>
    </source>
</evidence>
<organism evidence="2 3">
    <name type="scientific">Hericium alpestre</name>
    <dbReference type="NCBI Taxonomy" id="135208"/>
    <lineage>
        <taxon>Eukaryota</taxon>
        <taxon>Fungi</taxon>
        <taxon>Dikarya</taxon>
        <taxon>Basidiomycota</taxon>
        <taxon>Agaricomycotina</taxon>
        <taxon>Agaricomycetes</taxon>
        <taxon>Russulales</taxon>
        <taxon>Hericiaceae</taxon>
        <taxon>Hericium</taxon>
    </lineage>
</organism>
<evidence type="ECO:0000256" key="1">
    <source>
        <dbReference type="SAM" id="MobiDB-lite"/>
    </source>
</evidence>
<evidence type="ECO:0000313" key="3">
    <source>
        <dbReference type="Proteomes" id="UP000298061"/>
    </source>
</evidence>
<proteinExistence type="predicted"/>